<feature type="compositionally biased region" description="Polar residues" evidence="1">
    <location>
        <begin position="115"/>
        <end position="124"/>
    </location>
</feature>
<dbReference type="AlphaFoldDB" id="A0A6C2YKZ3"/>
<feature type="compositionally biased region" description="Low complexity" evidence="1">
    <location>
        <begin position="81"/>
        <end position="94"/>
    </location>
</feature>
<gene>
    <name evidence="2" type="ORF">GMBLW1_20610</name>
</gene>
<dbReference type="InParanoid" id="A0A6C2YKZ3"/>
<feature type="compositionally biased region" description="Pro residues" evidence="1">
    <location>
        <begin position="71"/>
        <end position="80"/>
    </location>
</feature>
<accession>A0A6C2YKZ3</accession>
<proteinExistence type="predicted"/>
<evidence type="ECO:0000313" key="3">
    <source>
        <dbReference type="Proteomes" id="UP000464378"/>
    </source>
</evidence>
<reference evidence="2" key="1">
    <citation type="submission" date="2019-04" db="EMBL/GenBank/DDBJ databases">
        <authorList>
            <consortium name="Science for Life Laboratories"/>
        </authorList>
    </citation>
    <scope>NUCLEOTIDE SEQUENCE</scope>
    <source>
        <strain evidence="2">MBLW1</strain>
    </source>
</reference>
<dbReference type="RefSeq" id="WP_162657138.1">
    <property type="nucleotide sequence ID" value="NZ_LR593887.1"/>
</dbReference>
<dbReference type="KEGG" id="tim:GMBLW1_20610"/>
<keyword evidence="3" id="KW-1185">Reference proteome</keyword>
<dbReference type="Gene3D" id="3.90.190.10">
    <property type="entry name" value="Protein tyrosine phosphatase superfamily"/>
    <property type="match status" value="1"/>
</dbReference>
<dbReference type="InterPro" id="IPR029021">
    <property type="entry name" value="Prot-tyrosine_phosphatase-like"/>
</dbReference>
<protein>
    <submittedName>
        <fullName evidence="2">Uncharacterized protein</fullName>
    </submittedName>
</protein>
<dbReference type="EMBL" id="LR586016">
    <property type="protein sequence ID" value="VIP01899.1"/>
    <property type="molecule type" value="Genomic_DNA"/>
</dbReference>
<dbReference type="EMBL" id="LR593887">
    <property type="protein sequence ID" value="VTR99785.1"/>
    <property type="molecule type" value="Genomic_DNA"/>
</dbReference>
<evidence type="ECO:0000256" key="1">
    <source>
        <dbReference type="SAM" id="MobiDB-lite"/>
    </source>
</evidence>
<feature type="region of interest" description="Disordered" evidence="1">
    <location>
        <begin position="27"/>
        <end position="162"/>
    </location>
</feature>
<evidence type="ECO:0000313" key="2">
    <source>
        <dbReference type="EMBL" id="VIP01899.1"/>
    </source>
</evidence>
<dbReference type="PROSITE" id="PS51257">
    <property type="entry name" value="PROKAR_LIPOPROTEIN"/>
    <property type="match status" value="1"/>
</dbReference>
<feature type="region of interest" description="Disordered" evidence="1">
    <location>
        <begin position="178"/>
        <end position="228"/>
    </location>
</feature>
<organism evidence="2">
    <name type="scientific">Tuwongella immobilis</name>
    <dbReference type="NCBI Taxonomy" id="692036"/>
    <lineage>
        <taxon>Bacteria</taxon>
        <taxon>Pseudomonadati</taxon>
        <taxon>Planctomycetota</taxon>
        <taxon>Planctomycetia</taxon>
        <taxon>Gemmatales</taxon>
        <taxon>Gemmataceae</taxon>
        <taxon>Tuwongella</taxon>
    </lineage>
</organism>
<dbReference type="Proteomes" id="UP000464378">
    <property type="component" value="Chromosome"/>
</dbReference>
<sequence length="394" mass="41987">MRFRKITIVTLAVLMLLGAIGCRKGANRRQSPNDLPPGAVIGPPVTTLPPGVQPNTPFQGLPPSAPNGAPGAPPLAPPPSSGLLPPGSVPPSSSFNGRQPEVLMPSAPPSGVMPSGNSQQNRSLSPPIGRANDPAVQLLRPEFSTPNVTPSPNRGEVATLFPPDRDYIAAASPAVSEFAPPPAAKPPAGEVDPNQSPTAPSAPKPDAFAQQSPPMPTNPVDSFSNDGRLPAQKDITGEMQFDGFPVGIPEFTQVKPGVFSGRKPDPDGMEWLAKNKFRTVVWLHKPGEDVEAVRKETTAAGLKFESFVVDPAKLETPMVERFHRLVTQTSVQPIFVCDQNGVLAGGMWFVHLRQIDLLGEDEARIRAGRLGLREQGDAEQSQLWISLRRYLAQG</sequence>
<name>A0A6C2YKZ3_9BACT</name>